<reference evidence="8" key="1">
    <citation type="submission" date="2013-08" db="EMBL/GenBank/DDBJ databases">
        <authorList>
            <person name="Mendez C."/>
            <person name="Richter M."/>
            <person name="Ferrer M."/>
            <person name="Sanchez J."/>
        </authorList>
    </citation>
    <scope>NUCLEOTIDE SEQUENCE</scope>
</reference>
<dbReference type="Pfam" id="PF07992">
    <property type="entry name" value="Pyr_redox_2"/>
    <property type="match status" value="1"/>
</dbReference>
<dbReference type="Gene3D" id="3.30.390.30">
    <property type="match status" value="1"/>
</dbReference>
<evidence type="ECO:0000313" key="8">
    <source>
        <dbReference type="EMBL" id="EQD49463.1"/>
    </source>
</evidence>
<comment type="cofactor">
    <cofactor evidence="1">
        <name>FAD</name>
        <dbReference type="ChEBI" id="CHEBI:57692"/>
    </cofactor>
</comment>
<feature type="domain" description="Pyridine nucleotide-disulphide oxidoreductase dimerisation" evidence="6">
    <location>
        <begin position="101"/>
        <end position="210"/>
    </location>
</feature>
<name>T0ZY24_9ZZZZ</name>
<evidence type="ECO:0000256" key="2">
    <source>
        <dbReference type="ARBA" id="ARBA00007532"/>
    </source>
</evidence>
<evidence type="ECO:0000259" key="7">
    <source>
        <dbReference type="Pfam" id="PF07992"/>
    </source>
</evidence>
<protein>
    <submittedName>
        <fullName evidence="8">Mercuric reductase MerA</fullName>
    </submittedName>
</protein>
<evidence type="ECO:0000256" key="1">
    <source>
        <dbReference type="ARBA" id="ARBA00001974"/>
    </source>
</evidence>
<feature type="non-terminal residue" evidence="8">
    <location>
        <position position="1"/>
    </location>
</feature>
<evidence type="ECO:0000256" key="5">
    <source>
        <dbReference type="ARBA" id="ARBA00023002"/>
    </source>
</evidence>
<evidence type="ECO:0000256" key="4">
    <source>
        <dbReference type="ARBA" id="ARBA00022827"/>
    </source>
</evidence>
<keyword evidence="5" id="KW-0560">Oxidoreductase</keyword>
<dbReference type="Pfam" id="PF02852">
    <property type="entry name" value="Pyr_redox_dim"/>
    <property type="match status" value="1"/>
</dbReference>
<dbReference type="PANTHER" id="PTHR43014:SF4">
    <property type="entry name" value="PYRIDINE NUCLEOTIDE-DISULFIDE OXIDOREDUCTASE RCLA-RELATED"/>
    <property type="match status" value="1"/>
</dbReference>
<dbReference type="SUPFAM" id="SSF55424">
    <property type="entry name" value="FAD/NAD-linked reductases, dimerisation (C-terminal) domain"/>
    <property type="match status" value="1"/>
</dbReference>
<keyword evidence="3" id="KW-0285">Flavoprotein</keyword>
<dbReference type="SUPFAM" id="SSF51905">
    <property type="entry name" value="FAD/NAD(P)-binding domain"/>
    <property type="match status" value="1"/>
</dbReference>
<organism evidence="8">
    <name type="scientific">mine drainage metagenome</name>
    <dbReference type="NCBI Taxonomy" id="410659"/>
    <lineage>
        <taxon>unclassified sequences</taxon>
        <taxon>metagenomes</taxon>
        <taxon>ecological metagenomes</taxon>
    </lineage>
</organism>
<evidence type="ECO:0000259" key="6">
    <source>
        <dbReference type="Pfam" id="PF02852"/>
    </source>
</evidence>
<dbReference type="GO" id="GO:0003955">
    <property type="term" value="F:NAD(P)H dehydrogenase (quinone) activity"/>
    <property type="evidence" value="ECO:0007669"/>
    <property type="project" value="TreeGrafter"/>
</dbReference>
<keyword evidence="4" id="KW-0274">FAD</keyword>
<dbReference type="PANTHER" id="PTHR43014">
    <property type="entry name" value="MERCURIC REDUCTASE"/>
    <property type="match status" value="1"/>
</dbReference>
<sequence length="225" mass="24447">KALCEFEHGARKMRCAADEVLLATGTVPNTAGMGLEEAGVRLTRAGYIRTTPRLETSVQGVWAAGDVTGQSALETVAAKQGAVVAMNALQKTRVTIQYDRVPHAVFTNPQVAGVGLTEAEALRRGRTCDCRVIDMRRVPKALTVGDTRGILKMVRDAKTDRILGVHIVSPIAADMIHAATYALRGRFTVEDVIDTVHTFPTFSEALKQAAESFRHDMRHMSCCIE</sequence>
<dbReference type="PRINTS" id="PR00411">
    <property type="entry name" value="PNDRDTASEI"/>
</dbReference>
<dbReference type="InterPro" id="IPR023753">
    <property type="entry name" value="FAD/NAD-binding_dom"/>
</dbReference>
<dbReference type="AlphaFoldDB" id="T0ZY24"/>
<dbReference type="InterPro" id="IPR016156">
    <property type="entry name" value="FAD/NAD-linked_Rdtase_dimer_sf"/>
</dbReference>
<dbReference type="PRINTS" id="PR00368">
    <property type="entry name" value="FADPNR"/>
</dbReference>
<reference evidence="8" key="2">
    <citation type="journal article" date="2014" name="ISME J.">
        <title>Microbial stratification in low pH oxic and suboxic macroscopic growths along an acid mine drainage.</title>
        <authorList>
            <person name="Mendez-Garcia C."/>
            <person name="Mesa V."/>
            <person name="Sprenger R.R."/>
            <person name="Richter M."/>
            <person name="Diez M.S."/>
            <person name="Solano J."/>
            <person name="Bargiela R."/>
            <person name="Golyshina O.V."/>
            <person name="Manteca A."/>
            <person name="Ramos J.L."/>
            <person name="Gallego J.R."/>
            <person name="Llorente I."/>
            <person name="Martins Dos Santos V.A."/>
            <person name="Jensen O.N."/>
            <person name="Pelaez A.I."/>
            <person name="Sanchez J."/>
            <person name="Ferrer M."/>
        </authorList>
    </citation>
    <scope>NUCLEOTIDE SEQUENCE</scope>
</reference>
<accession>T0ZY24</accession>
<dbReference type="EMBL" id="AUZY01007569">
    <property type="protein sequence ID" value="EQD49463.1"/>
    <property type="molecule type" value="Genomic_DNA"/>
</dbReference>
<evidence type="ECO:0000256" key="3">
    <source>
        <dbReference type="ARBA" id="ARBA00022630"/>
    </source>
</evidence>
<dbReference type="GO" id="GO:0050660">
    <property type="term" value="F:flavin adenine dinucleotide binding"/>
    <property type="evidence" value="ECO:0007669"/>
    <property type="project" value="TreeGrafter"/>
</dbReference>
<dbReference type="InterPro" id="IPR036188">
    <property type="entry name" value="FAD/NAD-bd_sf"/>
</dbReference>
<dbReference type="Gene3D" id="3.50.50.60">
    <property type="entry name" value="FAD/NAD(P)-binding domain"/>
    <property type="match status" value="2"/>
</dbReference>
<comment type="caution">
    <text evidence="8">The sequence shown here is derived from an EMBL/GenBank/DDBJ whole genome shotgun (WGS) entry which is preliminary data.</text>
</comment>
<feature type="domain" description="FAD/NAD(P)-binding" evidence="7">
    <location>
        <begin position="14"/>
        <end position="81"/>
    </location>
</feature>
<dbReference type="InterPro" id="IPR004099">
    <property type="entry name" value="Pyr_nucl-diS_OxRdtase_dimer"/>
</dbReference>
<dbReference type="FunFam" id="3.30.390.30:FF:000001">
    <property type="entry name" value="Dihydrolipoyl dehydrogenase"/>
    <property type="match status" value="1"/>
</dbReference>
<proteinExistence type="inferred from homology"/>
<comment type="similarity">
    <text evidence="2">Belongs to the class-I pyridine nucleotide-disulfide oxidoreductase family.</text>
</comment>
<gene>
    <name evidence="8" type="ORF">B1B_11624</name>
</gene>